<dbReference type="KEGG" id="scib:HUG20_11455"/>
<keyword evidence="2" id="KW-0808">Transferase</keyword>
<dbReference type="InterPro" id="IPR050194">
    <property type="entry name" value="Glycosyltransferase_grp1"/>
</dbReference>
<dbReference type="InterPro" id="IPR001296">
    <property type="entry name" value="Glyco_trans_1"/>
</dbReference>
<dbReference type="Proteomes" id="UP000595349">
    <property type="component" value="Chromosome"/>
</dbReference>
<evidence type="ECO:0000313" key="2">
    <source>
        <dbReference type="EMBL" id="QQK80448.1"/>
    </source>
</evidence>
<protein>
    <submittedName>
        <fullName evidence="2">Glycosyltransferase</fullName>
    </submittedName>
</protein>
<organism evidence="2 3">
    <name type="scientific">Salicibibacter cibi</name>
    <dbReference type="NCBI Taxonomy" id="2743001"/>
    <lineage>
        <taxon>Bacteria</taxon>
        <taxon>Bacillati</taxon>
        <taxon>Bacillota</taxon>
        <taxon>Bacilli</taxon>
        <taxon>Bacillales</taxon>
        <taxon>Bacillaceae</taxon>
        <taxon>Salicibibacter</taxon>
    </lineage>
</organism>
<evidence type="ECO:0000313" key="3">
    <source>
        <dbReference type="Proteomes" id="UP000595349"/>
    </source>
</evidence>
<dbReference type="PANTHER" id="PTHR45947">
    <property type="entry name" value="SULFOQUINOVOSYL TRANSFERASE SQD2"/>
    <property type="match status" value="1"/>
</dbReference>
<gene>
    <name evidence="2" type="ORF">HUG20_11455</name>
</gene>
<dbReference type="PANTHER" id="PTHR45947:SF3">
    <property type="entry name" value="SULFOQUINOVOSYL TRANSFERASE SQD2"/>
    <property type="match status" value="1"/>
</dbReference>
<feature type="domain" description="Glycosyl transferase family 1" evidence="1">
    <location>
        <begin position="225"/>
        <end position="380"/>
    </location>
</feature>
<dbReference type="EMBL" id="CP054706">
    <property type="protein sequence ID" value="QQK80448.1"/>
    <property type="molecule type" value="Genomic_DNA"/>
</dbReference>
<evidence type="ECO:0000259" key="1">
    <source>
        <dbReference type="Pfam" id="PF00534"/>
    </source>
</evidence>
<dbReference type="Pfam" id="PF00534">
    <property type="entry name" value="Glycos_transf_1"/>
    <property type="match status" value="1"/>
</dbReference>
<accession>A0A7T7CFU7</accession>
<sequence>MNILVLTSVYPQPDDPNNSGVTPVVHYFAKEWVKQGHNVLVVHNSNKYPSFVYLLSERFKGTINSKVGGFIPNKNIGVLDYQIDGVKVLRLPITKKVPRKPFSSKQINHQYNKIKSYLKEKNFKPDFVTGHWENPQIPLLSMFKEDYSCKTSIVLHELHYIKKSNRWLNTLSRDIDTVGCRSVSMSQKLLNIVDTKDPFICYSGLPNEFIEHAGYNKVPKKIFNETPLKNFVYVGRLILRKNIDVIIKSLNDVYPNKDFKLHIVGEGPEESNLKSLVADLNLDHNIDFKGKLSRPEIMDLLRSSQGFIMVSEREAFGLVYLEAMLANCIVIGSKNEGIDGVINNNENGFLCKSNSVENLVETLNYINKLDEETKERIANTALEAALKFSDSKVAEHYLRNAVKS</sequence>
<dbReference type="AlphaFoldDB" id="A0A7T7CFU7"/>
<dbReference type="SUPFAM" id="SSF53756">
    <property type="entry name" value="UDP-Glycosyltransferase/glycogen phosphorylase"/>
    <property type="match status" value="1"/>
</dbReference>
<dbReference type="RefSeq" id="WP_200084820.1">
    <property type="nucleotide sequence ID" value="NZ_CP054706.1"/>
</dbReference>
<reference evidence="2 3" key="1">
    <citation type="submission" date="2020-06" db="EMBL/GenBank/DDBJ databases">
        <title>Genomic analysis of Salicibibacter sp. NKC21-4.</title>
        <authorList>
            <person name="Oh Y.J."/>
        </authorList>
    </citation>
    <scope>NUCLEOTIDE SEQUENCE [LARGE SCALE GENOMIC DNA]</scope>
    <source>
        <strain evidence="2 3">NKC21-4</strain>
    </source>
</reference>
<dbReference type="GO" id="GO:0016757">
    <property type="term" value="F:glycosyltransferase activity"/>
    <property type="evidence" value="ECO:0007669"/>
    <property type="project" value="InterPro"/>
</dbReference>
<name>A0A7T7CFU7_9BACI</name>
<dbReference type="Gene3D" id="3.40.50.2000">
    <property type="entry name" value="Glycogen Phosphorylase B"/>
    <property type="match status" value="2"/>
</dbReference>
<proteinExistence type="predicted"/>
<keyword evidence="3" id="KW-1185">Reference proteome</keyword>